<sequence>MARAKSKCPNASVHASSTLTTRPPANSTTMFFLRPLTSLMAGSRSLLTAMSVTPTLAAARTSVSAAVSSSHQFRSVAWLPHGKNKSKSTRYQTMLKAKRRRQRRGKTGGPKKDVKSFSRFVGFRKEITFLPRKLGFQKAFLKDDPSLVVPIELPAIASSPKSSSVAPTTAASSSAAVAPESAPSAPTSSA</sequence>
<evidence type="ECO:0000313" key="2">
    <source>
        <dbReference type="EMBL" id="ORZ41474.1"/>
    </source>
</evidence>
<dbReference type="Proteomes" id="UP000193411">
    <property type="component" value="Unassembled WGS sequence"/>
</dbReference>
<proteinExistence type="predicted"/>
<reference evidence="2 3" key="1">
    <citation type="submission" date="2016-07" db="EMBL/GenBank/DDBJ databases">
        <title>Pervasive Adenine N6-methylation of Active Genes in Fungi.</title>
        <authorList>
            <consortium name="DOE Joint Genome Institute"/>
            <person name="Mondo S.J."/>
            <person name="Dannebaum R.O."/>
            <person name="Kuo R.C."/>
            <person name="Labutti K."/>
            <person name="Haridas S."/>
            <person name="Kuo A."/>
            <person name="Salamov A."/>
            <person name="Ahrendt S.R."/>
            <person name="Lipzen A."/>
            <person name="Sullivan W."/>
            <person name="Andreopoulos W.B."/>
            <person name="Clum A."/>
            <person name="Lindquist E."/>
            <person name="Daum C."/>
            <person name="Ramamoorthy G.K."/>
            <person name="Gryganskyi A."/>
            <person name="Culley D."/>
            <person name="Magnuson J.K."/>
            <person name="James T.Y."/>
            <person name="O'Malley M.A."/>
            <person name="Stajich J.E."/>
            <person name="Spatafora J.W."/>
            <person name="Visel A."/>
            <person name="Grigoriev I.V."/>
        </authorList>
    </citation>
    <scope>NUCLEOTIDE SEQUENCE [LARGE SCALE GENOMIC DNA]</scope>
    <source>
        <strain evidence="2 3">PL171</strain>
    </source>
</reference>
<gene>
    <name evidence="2" type="ORF">BCR44DRAFT_43895</name>
</gene>
<evidence type="ECO:0000313" key="3">
    <source>
        <dbReference type="Proteomes" id="UP000193411"/>
    </source>
</evidence>
<name>A0A1Y2I583_9FUNG</name>
<comment type="caution">
    <text evidence="2">The sequence shown here is derived from an EMBL/GenBank/DDBJ whole genome shotgun (WGS) entry which is preliminary data.</text>
</comment>
<protein>
    <submittedName>
        <fullName evidence="2">Uncharacterized protein</fullName>
    </submittedName>
</protein>
<evidence type="ECO:0000256" key="1">
    <source>
        <dbReference type="SAM" id="MobiDB-lite"/>
    </source>
</evidence>
<dbReference type="EMBL" id="MCFL01000001">
    <property type="protein sequence ID" value="ORZ41474.1"/>
    <property type="molecule type" value="Genomic_DNA"/>
</dbReference>
<organism evidence="2 3">
    <name type="scientific">Catenaria anguillulae PL171</name>
    <dbReference type="NCBI Taxonomy" id="765915"/>
    <lineage>
        <taxon>Eukaryota</taxon>
        <taxon>Fungi</taxon>
        <taxon>Fungi incertae sedis</taxon>
        <taxon>Blastocladiomycota</taxon>
        <taxon>Blastocladiomycetes</taxon>
        <taxon>Blastocladiales</taxon>
        <taxon>Catenariaceae</taxon>
        <taxon>Catenaria</taxon>
    </lineage>
</organism>
<accession>A0A1Y2I583</accession>
<dbReference type="AlphaFoldDB" id="A0A1Y2I583"/>
<dbReference type="OrthoDB" id="5570465at2759"/>
<keyword evidence="3" id="KW-1185">Reference proteome</keyword>
<feature type="region of interest" description="Disordered" evidence="1">
    <location>
        <begin position="158"/>
        <end position="190"/>
    </location>
</feature>
<feature type="region of interest" description="Disordered" evidence="1">
    <location>
        <begin position="1"/>
        <end position="21"/>
    </location>
</feature>